<dbReference type="PANTHER" id="PTHR12959">
    <property type="entry name" value="GPI TRANSAMIDASE COMPONENT PIG-T-RELATED"/>
    <property type="match status" value="1"/>
</dbReference>
<dbReference type="RefSeq" id="XP_018288489.1">
    <property type="nucleotide sequence ID" value="XM_018438611.1"/>
</dbReference>
<evidence type="ECO:0000256" key="3">
    <source>
        <dbReference type="SAM" id="SignalP"/>
    </source>
</evidence>
<feature type="region of interest" description="Disordered" evidence="1">
    <location>
        <begin position="154"/>
        <end position="195"/>
    </location>
</feature>
<protein>
    <submittedName>
        <fullName evidence="4">GPI transamidase GPI16</fullName>
    </submittedName>
</protein>
<dbReference type="EMBL" id="KV440988">
    <property type="protein sequence ID" value="OAD70449.1"/>
    <property type="molecule type" value="Genomic_DNA"/>
</dbReference>
<dbReference type="Proteomes" id="UP000077315">
    <property type="component" value="Unassembled WGS sequence"/>
</dbReference>
<evidence type="ECO:0000256" key="2">
    <source>
        <dbReference type="SAM" id="Phobius"/>
    </source>
</evidence>
<keyword evidence="5" id="KW-1185">Reference proteome</keyword>
<dbReference type="InterPro" id="IPR007245">
    <property type="entry name" value="PIG-T"/>
</dbReference>
<dbReference type="AlphaFoldDB" id="A0A167LH83"/>
<dbReference type="OrthoDB" id="331263at2759"/>
<dbReference type="Pfam" id="PF04113">
    <property type="entry name" value="Gpi16"/>
    <property type="match status" value="1"/>
</dbReference>
<gene>
    <name evidence="4" type="ORF">PHYBLDRAFT_182393</name>
</gene>
<keyword evidence="2" id="KW-0472">Membrane</keyword>
<feature type="chain" id="PRO_5007889889" evidence="3">
    <location>
        <begin position="20"/>
        <end position="602"/>
    </location>
</feature>
<dbReference type="GO" id="GO:0042765">
    <property type="term" value="C:GPI-anchor transamidase complex"/>
    <property type="evidence" value="ECO:0007669"/>
    <property type="project" value="InterPro"/>
</dbReference>
<feature type="signal peptide" evidence="3">
    <location>
        <begin position="1"/>
        <end position="19"/>
    </location>
</feature>
<reference evidence="5" key="1">
    <citation type="submission" date="2015-06" db="EMBL/GenBank/DDBJ databases">
        <title>Expansion of signal transduction pathways in fungi by whole-genome duplication.</title>
        <authorList>
            <consortium name="DOE Joint Genome Institute"/>
            <person name="Corrochano L.M."/>
            <person name="Kuo A."/>
            <person name="Marcet-Houben M."/>
            <person name="Polaino S."/>
            <person name="Salamov A."/>
            <person name="Villalobos J.M."/>
            <person name="Alvarez M.I."/>
            <person name="Avalos J."/>
            <person name="Benito E.P."/>
            <person name="Benoit I."/>
            <person name="Burger G."/>
            <person name="Camino L.P."/>
            <person name="Canovas D."/>
            <person name="Cerda-Olmedo E."/>
            <person name="Cheng J.-F."/>
            <person name="Dominguez A."/>
            <person name="Elias M."/>
            <person name="Eslava A.P."/>
            <person name="Glaser F."/>
            <person name="Grimwood J."/>
            <person name="Gutierrez G."/>
            <person name="Heitman J."/>
            <person name="Henrissat B."/>
            <person name="Iturriaga E.A."/>
            <person name="Lang B.F."/>
            <person name="Lavin J.L."/>
            <person name="Lee S."/>
            <person name="Li W."/>
            <person name="Lindquist E."/>
            <person name="Lopez-Garcia S."/>
            <person name="Luque E.M."/>
            <person name="Marcos A.T."/>
            <person name="Martin J."/>
            <person name="McCluskey K."/>
            <person name="Medina H.R."/>
            <person name="Miralles-Duran A."/>
            <person name="Miyazaki A."/>
            <person name="Munoz-Torres E."/>
            <person name="Oguiza J.A."/>
            <person name="Ohm R."/>
            <person name="Olmedo M."/>
            <person name="Orejas M."/>
            <person name="Ortiz-Castellanos L."/>
            <person name="Pisabarro A.G."/>
            <person name="Rodriguez-Romero J."/>
            <person name="Ruiz-Herrera J."/>
            <person name="Ruiz-Vazquez R."/>
            <person name="Sanz C."/>
            <person name="Schackwitz W."/>
            <person name="Schmutz J."/>
            <person name="Shahriari M."/>
            <person name="Shelest E."/>
            <person name="Silva-Franco F."/>
            <person name="Soanes D."/>
            <person name="Syed K."/>
            <person name="Tagua V.G."/>
            <person name="Talbot N.J."/>
            <person name="Thon M."/>
            <person name="De vries R.P."/>
            <person name="Wiebenga A."/>
            <person name="Yadav J.S."/>
            <person name="Braun E.L."/>
            <person name="Baker S."/>
            <person name="Garre V."/>
            <person name="Horwitz B."/>
            <person name="Torres-Martinez S."/>
            <person name="Idnurm A."/>
            <person name="Herrera-Estrella A."/>
            <person name="Gabaldon T."/>
            <person name="Grigoriev I.V."/>
        </authorList>
    </citation>
    <scope>NUCLEOTIDE SEQUENCE [LARGE SCALE GENOMIC DNA]</scope>
    <source>
        <strain evidence="5">NRRL 1555(-)</strain>
    </source>
</reference>
<accession>A0A167LH83</accession>
<sequence>MRAIIKIVGLLGFLNAVSARVHPTEEFLDEELTLTPLSDGKLLAHFEFTTNVQAHTDPNAPFLDYGLFPKAIGQVLQEYDVQEMHLTFTQGRWNYEEWGYPPEQSAGTGVELWAWMKNSNKIDANWRSLTNVLSGLFCASLNFIDDTLTTQPRMSFLPEPLSQSDRESHHHQYINNDNDNDNDNRSSSSIHAEDQIKSIQRDSQLRYGALPHENVCTENLTPWIKMLPCKAKSGIAVLLNAHKIYNSNFHAMGIVARSMCRDEACSERVLELRQTVTSVLDPVRDTGRRDWSLETIFERTLKGSCPLARQSRVLVNMDGVNKERELKPSPTLIRDEHTSENTQIAVYDLHQSTQPLDVRMSWSEPVFKYPLEPIHPVVSAQRYFTGYGQERGGLRITIHNRSPDKSIPVVYYESAPWFLKFFLHTLKVDVLGSTENDDDIIEKMYYQPAIDRARPTMLECRLNLPPQSVVTLSVDFEKVFLKYTEHRPDANRGFDVGSAVLTAWLPNKLTNQTSSSYYSNDNDSDYSSTSANTSASNSMSSSSMRIYTDTLLVSLPTPDFSMPYNVITLTCTVIALFFGSLFNLLIRSFYMVDSEDNKPKKS</sequence>
<dbReference type="VEuPathDB" id="FungiDB:PHYBLDRAFT_182393"/>
<dbReference type="InParanoid" id="A0A167LH83"/>
<evidence type="ECO:0000313" key="5">
    <source>
        <dbReference type="Proteomes" id="UP000077315"/>
    </source>
</evidence>
<evidence type="ECO:0000256" key="1">
    <source>
        <dbReference type="SAM" id="MobiDB-lite"/>
    </source>
</evidence>
<dbReference type="GO" id="GO:0016255">
    <property type="term" value="P:attachment of GPI anchor to protein"/>
    <property type="evidence" value="ECO:0007669"/>
    <property type="project" value="InterPro"/>
</dbReference>
<proteinExistence type="predicted"/>
<dbReference type="GeneID" id="28999517"/>
<dbReference type="PANTHER" id="PTHR12959:SF11">
    <property type="entry name" value="GPI TRANSAMIDASE COMPONENT PIG-T"/>
    <property type="match status" value="1"/>
</dbReference>
<keyword evidence="3" id="KW-0732">Signal</keyword>
<evidence type="ECO:0000313" key="4">
    <source>
        <dbReference type="EMBL" id="OAD70449.1"/>
    </source>
</evidence>
<keyword evidence="2" id="KW-0812">Transmembrane</keyword>
<feature type="transmembrane region" description="Helical" evidence="2">
    <location>
        <begin position="564"/>
        <end position="586"/>
    </location>
</feature>
<keyword evidence="2" id="KW-1133">Transmembrane helix</keyword>
<feature type="region of interest" description="Disordered" evidence="1">
    <location>
        <begin position="516"/>
        <end position="540"/>
    </location>
</feature>
<dbReference type="STRING" id="763407.A0A167LH83"/>
<organism evidence="4 5">
    <name type="scientific">Phycomyces blakesleeanus (strain ATCC 8743b / DSM 1359 / FGSC 10004 / NBRC 33097 / NRRL 1555)</name>
    <dbReference type="NCBI Taxonomy" id="763407"/>
    <lineage>
        <taxon>Eukaryota</taxon>
        <taxon>Fungi</taxon>
        <taxon>Fungi incertae sedis</taxon>
        <taxon>Mucoromycota</taxon>
        <taxon>Mucoromycotina</taxon>
        <taxon>Mucoromycetes</taxon>
        <taxon>Mucorales</taxon>
        <taxon>Phycomycetaceae</taxon>
        <taxon>Phycomyces</taxon>
    </lineage>
</organism>
<dbReference type="FunCoup" id="A0A167LH83">
    <property type="interactions" value="299"/>
</dbReference>
<name>A0A167LH83_PHYB8</name>